<dbReference type="InterPro" id="IPR000873">
    <property type="entry name" value="AMP-dep_synth/lig_dom"/>
</dbReference>
<keyword evidence="5" id="KW-1185">Reference proteome</keyword>
<dbReference type="GO" id="GO:0047527">
    <property type="term" value="F:2,3-dihydroxybenzoate-serine ligase activity"/>
    <property type="evidence" value="ECO:0007669"/>
    <property type="project" value="TreeGrafter"/>
</dbReference>
<dbReference type="PANTHER" id="PTHR45527:SF1">
    <property type="entry name" value="FATTY ACID SYNTHASE"/>
    <property type="match status" value="1"/>
</dbReference>
<dbReference type="Pfam" id="PF00501">
    <property type="entry name" value="AMP-binding"/>
    <property type="match status" value="2"/>
</dbReference>
<dbReference type="SUPFAM" id="SSF52777">
    <property type="entry name" value="CoA-dependent acyltransferases"/>
    <property type="match status" value="2"/>
</dbReference>
<dbReference type="GO" id="GO:0008610">
    <property type="term" value="P:lipid biosynthetic process"/>
    <property type="evidence" value="ECO:0007669"/>
    <property type="project" value="UniProtKB-ARBA"/>
</dbReference>
<dbReference type="Gene3D" id="3.40.50.12780">
    <property type="entry name" value="N-terminal domain of ligase-like"/>
    <property type="match status" value="1"/>
</dbReference>
<proteinExistence type="predicted"/>
<dbReference type="PROSITE" id="PS00455">
    <property type="entry name" value="AMP_BINDING"/>
    <property type="match status" value="1"/>
</dbReference>
<comment type="caution">
    <text evidence="4">The sequence shown here is derived from an EMBL/GenBank/DDBJ whole genome shotgun (WGS) entry which is preliminary data.</text>
</comment>
<dbReference type="PANTHER" id="PTHR45527">
    <property type="entry name" value="NONRIBOSOMAL PEPTIDE SYNTHETASE"/>
    <property type="match status" value="1"/>
</dbReference>
<dbReference type="NCBIfam" id="TIGR01733">
    <property type="entry name" value="AA-adenyl-dom"/>
    <property type="match status" value="1"/>
</dbReference>
<dbReference type="GO" id="GO:0009239">
    <property type="term" value="P:enterobactin biosynthetic process"/>
    <property type="evidence" value="ECO:0007669"/>
    <property type="project" value="TreeGrafter"/>
</dbReference>
<dbReference type="Pfam" id="PF00668">
    <property type="entry name" value="Condensation"/>
    <property type="match status" value="1"/>
</dbReference>
<dbReference type="GO" id="GO:0031177">
    <property type="term" value="F:phosphopantetheine binding"/>
    <property type="evidence" value="ECO:0007669"/>
    <property type="project" value="TreeGrafter"/>
</dbReference>
<dbReference type="Gene3D" id="3.30.559.10">
    <property type="entry name" value="Chloramphenicol acetyltransferase-like domain"/>
    <property type="match status" value="1"/>
</dbReference>
<reference evidence="4 5" key="2">
    <citation type="submission" date="2020-03" db="EMBL/GenBank/DDBJ databases">
        <authorList>
            <person name="Ichikawa N."/>
            <person name="Kimura A."/>
            <person name="Kitahashi Y."/>
            <person name="Uohara A."/>
        </authorList>
    </citation>
    <scope>NUCLEOTIDE SEQUENCE [LARGE SCALE GENOMIC DNA]</scope>
    <source>
        <strain evidence="4 5">NBRC 108638</strain>
    </source>
</reference>
<dbReference type="InterPro" id="IPR010071">
    <property type="entry name" value="AA_adenyl_dom"/>
</dbReference>
<feature type="domain" description="Condensation" evidence="3">
    <location>
        <begin position="45"/>
        <end position="461"/>
    </location>
</feature>
<evidence type="ECO:0000256" key="1">
    <source>
        <dbReference type="SAM" id="MobiDB-lite"/>
    </source>
</evidence>
<dbReference type="SUPFAM" id="SSF56801">
    <property type="entry name" value="Acetyl-CoA synthetase-like"/>
    <property type="match status" value="1"/>
</dbReference>
<dbReference type="GO" id="GO:0043041">
    <property type="term" value="P:amino acid activation for nonribosomal peptide biosynthetic process"/>
    <property type="evidence" value="ECO:0007669"/>
    <property type="project" value="TreeGrafter"/>
</dbReference>
<feature type="compositionally biased region" description="Pro residues" evidence="1">
    <location>
        <begin position="876"/>
        <end position="886"/>
    </location>
</feature>
<evidence type="ECO:0008006" key="6">
    <source>
        <dbReference type="Google" id="ProtNLM"/>
    </source>
</evidence>
<dbReference type="CDD" id="cd05930">
    <property type="entry name" value="A_NRPS"/>
    <property type="match status" value="1"/>
</dbReference>
<dbReference type="GO" id="GO:0009366">
    <property type="term" value="C:enterobactin synthetase complex"/>
    <property type="evidence" value="ECO:0007669"/>
    <property type="project" value="TreeGrafter"/>
</dbReference>
<dbReference type="InterPro" id="IPR042099">
    <property type="entry name" value="ANL_N_sf"/>
</dbReference>
<dbReference type="InterPro" id="IPR001242">
    <property type="entry name" value="Condensation_dom"/>
</dbReference>
<gene>
    <name evidence="4" type="ORF">Prum_011280</name>
</gene>
<dbReference type="EMBL" id="BLPG01000001">
    <property type="protein sequence ID" value="GFJ87486.1"/>
    <property type="molecule type" value="Genomic_DNA"/>
</dbReference>
<dbReference type="AlphaFoldDB" id="A0A6V8L099"/>
<feature type="domain" description="AMP-dependent synthetase/ligase" evidence="2">
    <location>
        <begin position="483"/>
        <end position="576"/>
    </location>
</feature>
<feature type="region of interest" description="Disordered" evidence="1">
    <location>
        <begin position="864"/>
        <end position="886"/>
    </location>
</feature>
<accession>A0A6V8L099</accession>
<dbReference type="GO" id="GO:0005829">
    <property type="term" value="C:cytosol"/>
    <property type="evidence" value="ECO:0007669"/>
    <property type="project" value="TreeGrafter"/>
</dbReference>
<organism evidence="4 5">
    <name type="scientific">Phytohabitans rumicis</name>
    <dbReference type="NCBI Taxonomy" id="1076125"/>
    <lineage>
        <taxon>Bacteria</taxon>
        <taxon>Bacillati</taxon>
        <taxon>Actinomycetota</taxon>
        <taxon>Actinomycetes</taxon>
        <taxon>Micromonosporales</taxon>
        <taxon>Micromonosporaceae</taxon>
    </lineage>
</organism>
<name>A0A6V8L099_9ACTN</name>
<dbReference type="Gene3D" id="3.30.559.30">
    <property type="entry name" value="Nonribosomal peptide synthetase, condensation domain"/>
    <property type="match status" value="1"/>
</dbReference>
<evidence type="ECO:0000313" key="5">
    <source>
        <dbReference type="Proteomes" id="UP000482960"/>
    </source>
</evidence>
<dbReference type="InterPro" id="IPR020845">
    <property type="entry name" value="AMP-binding_CS"/>
</dbReference>
<evidence type="ECO:0000259" key="3">
    <source>
        <dbReference type="Pfam" id="PF00668"/>
    </source>
</evidence>
<dbReference type="Proteomes" id="UP000482960">
    <property type="component" value="Unassembled WGS sequence"/>
</dbReference>
<dbReference type="InterPro" id="IPR023213">
    <property type="entry name" value="CAT-like_dom_sf"/>
</dbReference>
<evidence type="ECO:0000313" key="4">
    <source>
        <dbReference type="EMBL" id="GFJ87486.1"/>
    </source>
</evidence>
<reference evidence="4 5" key="1">
    <citation type="submission" date="2020-03" db="EMBL/GenBank/DDBJ databases">
        <title>Whole genome shotgun sequence of Phytohabitans rumicis NBRC 108638.</title>
        <authorList>
            <person name="Komaki H."/>
            <person name="Tamura T."/>
        </authorList>
    </citation>
    <scope>NUCLEOTIDE SEQUENCE [LARGE SCALE GENOMIC DNA]</scope>
    <source>
        <strain evidence="4 5">NBRC 108638</strain>
    </source>
</reference>
<evidence type="ECO:0000259" key="2">
    <source>
        <dbReference type="Pfam" id="PF00501"/>
    </source>
</evidence>
<dbReference type="CDD" id="cd19531">
    <property type="entry name" value="LCL_NRPS-like"/>
    <property type="match status" value="1"/>
</dbReference>
<sequence>MPLMNGRPNGDAALSPAKRALLEKLRHAETAAAPAIPRLTSGGPFPLSYAQERVWFADRLAPDRRVFNLVAAVRRVSFTSAGEVERLLAGIVARHDVLRTSIRMDGEEPRLYVADTVPIRVPLHDRSAERDAGPDEIARHAALATGMREYDLENAPLWRVELVKLPGDEMMVVIAAHHVIMDGTSFQRFGFEIGGLLPAAEPPVRFADFTSWQREQAGSGGFEAELSYWRERLRDLPAPLELPFDRRRTARLSLDGATIGVPLPAPTVDAVRALGRELGATPYLTLLACFVALLHRWTGERDVVIGSSTSGRTRPEVEHVLGVFNNVTVLRTRIDRAMTFRALLDRVREGATEGFGHQDVPYEYLVRELAGGADGLLTVCFNMPTDQATPHMLDLPISLDGSHFDLTAHVRAEPDGGLRMEFEYSSELFDEDTVRRLLDQYAGLIGELLAEPDRPVATAHMPVSVTGAAHPADVRPLPELVLAQARRTPRATAVISGGDSLSYAELAHRARATAAALRARGVRAGTAVGVRLERGLDLPVAVLGTWLAGGVYVPLDPALPDERTRLILAETGAVLVDGPLDGEPAVGTTETGPGPGDPAYVIYTSGSTGRPKGAVVTHAGIANRVLWAVREHGFGPADRMLHKTRSSFDAHVWELLAPLVSGGAVVMAPPGAEEDPEAMLRAVAEHRVSVLQVVPSVLTLLAEVSWSACTRLRLLFCAGESLYAELCRRVFARRPGIRIVNTYGPTECAIDVSAHVVDPAQVAGPIPIGRPIDGLRLSLLGRDGAPVPLLAPGDLYVAGPAVGLGYLGRPGLTAEAFVPDPAGGGERLYRTGDRARMGADGVLEFLGRRDHQVKINGYGWSRARSRRPCSATAPSGRPPSPPGTGA</sequence>
<protein>
    <recommendedName>
        <fullName evidence="6">Carrier domain-containing protein</fullName>
    </recommendedName>
</protein>
<feature type="domain" description="AMP-dependent synthetase/ligase" evidence="2">
    <location>
        <begin position="590"/>
        <end position="807"/>
    </location>
</feature>